<sequence>MDQKQYNVTAMNCDLAADAVTVHGTDLEDERLRAVMVEAGYAIAA</sequence>
<proteinExistence type="predicted"/>
<dbReference type="Proteomes" id="UP000663908">
    <property type="component" value="Chromosome"/>
</dbReference>
<protein>
    <recommendedName>
        <fullName evidence="3">HMA domain-containing protein</fullName>
    </recommendedName>
</protein>
<evidence type="ECO:0000313" key="2">
    <source>
        <dbReference type="Proteomes" id="UP000663908"/>
    </source>
</evidence>
<evidence type="ECO:0008006" key="3">
    <source>
        <dbReference type="Google" id="ProtNLM"/>
    </source>
</evidence>
<reference evidence="1 2" key="1">
    <citation type="submission" date="2021-03" db="EMBL/GenBank/DDBJ databases">
        <title>Complete genome sequence of Streptomyces cyanogenus S136, producer of anticancer angucycline landomycin A.</title>
        <authorList>
            <person name="Hrab P."/>
            <person name="Ruckert C."/>
            <person name="Busche T."/>
            <person name="Ostash I."/>
            <person name="Kalinowski J."/>
            <person name="Fedorenko V."/>
            <person name="Yushchuk O."/>
            <person name="Ostash B."/>
        </authorList>
    </citation>
    <scope>NUCLEOTIDE SEQUENCE [LARGE SCALE GENOMIC DNA]</scope>
    <source>
        <strain evidence="1 2">S136</strain>
    </source>
</reference>
<name>A0ABX7TJB6_STRCY</name>
<gene>
    <name evidence="1" type="ORF">S1361_05170</name>
</gene>
<evidence type="ECO:0000313" key="1">
    <source>
        <dbReference type="EMBL" id="QTD96730.1"/>
    </source>
</evidence>
<dbReference type="EMBL" id="CP071839">
    <property type="protein sequence ID" value="QTD96730.1"/>
    <property type="molecule type" value="Genomic_DNA"/>
</dbReference>
<keyword evidence="2" id="KW-1185">Reference proteome</keyword>
<accession>A0ABX7TJB6</accession>
<dbReference type="RefSeq" id="WP_208030659.1">
    <property type="nucleotide sequence ID" value="NZ_CP071839.1"/>
</dbReference>
<organism evidence="1 2">
    <name type="scientific">Streptomyces cyanogenus</name>
    <dbReference type="NCBI Taxonomy" id="80860"/>
    <lineage>
        <taxon>Bacteria</taxon>
        <taxon>Bacillati</taxon>
        <taxon>Actinomycetota</taxon>
        <taxon>Actinomycetes</taxon>
        <taxon>Kitasatosporales</taxon>
        <taxon>Streptomycetaceae</taxon>
        <taxon>Streptomyces</taxon>
    </lineage>
</organism>